<evidence type="ECO:0000259" key="10">
    <source>
        <dbReference type="SMART" id="SM00387"/>
    </source>
</evidence>
<dbReference type="InterPro" id="IPR050482">
    <property type="entry name" value="Sensor_HK_TwoCompSys"/>
</dbReference>
<reference evidence="11 12" key="1">
    <citation type="submission" date="2018-12" db="EMBL/GenBank/DDBJ databases">
        <title>Bacillus yapensis draft genome sequence.</title>
        <authorList>
            <person name="Yu L."/>
            <person name="Xu X."/>
            <person name="Tang X."/>
        </authorList>
    </citation>
    <scope>NUCLEOTIDE SEQUENCE [LARGE SCALE GENOMIC DNA]</scope>
    <source>
        <strain evidence="11 12">XXST-01</strain>
    </source>
</reference>
<dbReference type="InterPro" id="IPR036890">
    <property type="entry name" value="HATPase_C_sf"/>
</dbReference>
<sequence>MSYRYLKLFTILIPTLIIGGFEFFRHSIFLHHLSMETGNYVITILTFLISYIFATWMFKTIEIKNQRITKEREMRVIYEERERLAKELHDSIAQTLFLLRVHMKKGKHKEADSLVNSIDTQLRQAIFNLRMNPDEQIHFTNRIDNWFEEWTAVSGIDIETDIHFIDKYFTPADEIQLFGIIQEAFMNIRKHSSADSVCFKLDVRNDEWEMSIEDNGCGFDYAKIGSKQYGLSMVKERAEKLGAQIEFDTALNRGTKIKLRGNKKHDESF</sequence>
<keyword evidence="9" id="KW-0812">Transmembrane</keyword>
<dbReference type="EMBL" id="RXNT01000013">
    <property type="protein sequence ID" value="RTR29157.1"/>
    <property type="molecule type" value="Genomic_DNA"/>
</dbReference>
<dbReference type="Pfam" id="PF02518">
    <property type="entry name" value="HATPase_c"/>
    <property type="match status" value="1"/>
</dbReference>
<evidence type="ECO:0000256" key="1">
    <source>
        <dbReference type="ARBA" id="ARBA00000085"/>
    </source>
</evidence>
<evidence type="ECO:0000256" key="9">
    <source>
        <dbReference type="SAM" id="Phobius"/>
    </source>
</evidence>
<evidence type="ECO:0000256" key="8">
    <source>
        <dbReference type="ARBA" id="ARBA00023012"/>
    </source>
</evidence>
<protein>
    <recommendedName>
        <fullName evidence="2">histidine kinase</fullName>
        <ecNumber evidence="2">2.7.13.3</ecNumber>
    </recommendedName>
</protein>
<comment type="caution">
    <text evidence="11">The sequence shown here is derived from an EMBL/GenBank/DDBJ whole genome shotgun (WGS) entry which is preliminary data.</text>
</comment>
<dbReference type="InterPro" id="IPR011712">
    <property type="entry name" value="Sig_transdc_His_kin_sub3_dim/P"/>
</dbReference>
<evidence type="ECO:0000256" key="6">
    <source>
        <dbReference type="ARBA" id="ARBA00022777"/>
    </source>
</evidence>
<dbReference type="SUPFAM" id="SSF55874">
    <property type="entry name" value="ATPase domain of HSP90 chaperone/DNA topoisomerase II/histidine kinase"/>
    <property type="match status" value="1"/>
</dbReference>
<evidence type="ECO:0000256" key="7">
    <source>
        <dbReference type="ARBA" id="ARBA00022840"/>
    </source>
</evidence>
<keyword evidence="8" id="KW-0902">Two-component regulatory system</keyword>
<keyword evidence="6 11" id="KW-0418">Kinase</keyword>
<keyword evidence="9" id="KW-0472">Membrane</keyword>
<dbReference type="GO" id="GO:0046983">
    <property type="term" value="F:protein dimerization activity"/>
    <property type="evidence" value="ECO:0007669"/>
    <property type="project" value="InterPro"/>
</dbReference>
<keyword evidence="9" id="KW-1133">Transmembrane helix</keyword>
<keyword evidence="5" id="KW-0547">Nucleotide-binding</keyword>
<accession>A0A3S0IAP6</accession>
<dbReference type="AlphaFoldDB" id="A0A3S0IAP6"/>
<evidence type="ECO:0000313" key="11">
    <source>
        <dbReference type="EMBL" id="RTR29157.1"/>
    </source>
</evidence>
<dbReference type="RefSeq" id="WP_126409705.1">
    <property type="nucleotide sequence ID" value="NZ_RXNT01000013.1"/>
</dbReference>
<dbReference type="Proteomes" id="UP000271374">
    <property type="component" value="Unassembled WGS sequence"/>
</dbReference>
<dbReference type="Gene3D" id="3.30.565.10">
    <property type="entry name" value="Histidine kinase-like ATPase, C-terminal domain"/>
    <property type="match status" value="1"/>
</dbReference>
<organism evidence="11 12">
    <name type="scientific">Bacillus yapensis</name>
    <dbReference type="NCBI Taxonomy" id="2492960"/>
    <lineage>
        <taxon>Bacteria</taxon>
        <taxon>Bacillati</taxon>
        <taxon>Bacillota</taxon>
        <taxon>Bacilli</taxon>
        <taxon>Bacillales</taxon>
        <taxon>Bacillaceae</taxon>
        <taxon>Bacillus</taxon>
    </lineage>
</organism>
<dbReference type="GO" id="GO:0016020">
    <property type="term" value="C:membrane"/>
    <property type="evidence" value="ECO:0007669"/>
    <property type="project" value="InterPro"/>
</dbReference>
<dbReference type="Pfam" id="PF07730">
    <property type="entry name" value="HisKA_3"/>
    <property type="match status" value="1"/>
</dbReference>
<evidence type="ECO:0000256" key="2">
    <source>
        <dbReference type="ARBA" id="ARBA00012438"/>
    </source>
</evidence>
<dbReference type="EC" id="2.7.13.3" evidence="2"/>
<feature type="domain" description="Histidine kinase/HSP90-like ATPase" evidence="10">
    <location>
        <begin position="172"/>
        <end position="265"/>
    </location>
</feature>
<feature type="transmembrane region" description="Helical" evidence="9">
    <location>
        <begin position="37"/>
        <end position="58"/>
    </location>
</feature>
<dbReference type="GO" id="GO:0005524">
    <property type="term" value="F:ATP binding"/>
    <property type="evidence" value="ECO:0007669"/>
    <property type="project" value="UniProtKB-KW"/>
</dbReference>
<dbReference type="Gene3D" id="1.20.5.1930">
    <property type="match status" value="1"/>
</dbReference>
<dbReference type="InterPro" id="IPR003594">
    <property type="entry name" value="HATPase_dom"/>
</dbReference>
<dbReference type="OrthoDB" id="773385at2"/>
<keyword evidence="7" id="KW-0067">ATP-binding</keyword>
<evidence type="ECO:0000256" key="3">
    <source>
        <dbReference type="ARBA" id="ARBA00022553"/>
    </source>
</evidence>
<keyword evidence="12" id="KW-1185">Reference proteome</keyword>
<dbReference type="CDD" id="cd16917">
    <property type="entry name" value="HATPase_UhpB-NarQ-NarX-like"/>
    <property type="match status" value="1"/>
</dbReference>
<comment type="catalytic activity">
    <reaction evidence="1">
        <text>ATP + protein L-histidine = ADP + protein N-phospho-L-histidine.</text>
        <dbReference type="EC" id="2.7.13.3"/>
    </reaction>
</comment>
<dbReference type="PANTHER" id="PTHR24421">
    <property type="entry name" value="NITRATE/NITRITE SENSOR PROTEIN NARX-RELATED"/>
    <property type="match status" value="1"/>
</dbReference>
<keyword evidence="4" id="KW-0808">Transferase</keyword>
<evidence type="ECO:0000313" key="12">
    <source>
        <dbReference type="Proteomes" id="UP000271374"/>
    </source>
</evidence>
<dbReference type="SMART" id="SM00387">
    <property type="entry name" value="HATPase_c"/>
    <property type="match status" value="1"/>
</dbReference>
<proteinExistence type="predicted"/>
<dbReference type="GO" id="GO:0000155">
    <property type="term" value="F:phosphorelay sensor kinase activity"/>
    <property type="evidence" value="ECO:0007669"/>
    <property type="project" value="InterPro"/>
</dbReference>
<evidence type="ECO:0000256" key="5">
    <source>
        <dbReference type="ARBA" id="ARBA00022741"/>
    </source>
</evidence>
<keyword evidence="3" id="KW-0597">Phosphoprotein</keyword>
<name>A0A3S0IAP6_9BACI</name>
<evidence type="ECO:0000256" key="4">
    <source>
        <dbReference type="ARBA" id="ARBA00022679"/>
    </source>
</evidence>
<gene>
    <name evidence="11" type="ORF">EKG37_15610</name>
</gene>
<dbReference type="PANTHER" id="PTHR24421:SF10">
    <property type="entry name" value="NITRATE_NITRITE SENSOR PROTEIN NARQ"/>
    <property type="match status" value="1"/>
</dbReference>
<feature type="transmembrane region" description="Helical" evidence="9">
    <location>
        <begin position="6"/>
        <end position="25"/>
    </location>
</feature>